<dbReference type="OrthoDB" id="76105at2759"/>
<feature type="compositionally biased region" description="Basic residues" evidence="6">
    <location>
        <begin position="1"/>
        <end position="12"/>
    </location>
</feature>
<reference evidence="9 10" key="1">
    <citation type="journal article" date="2009" name="Genome Res.">
        <title>Comparative genomics of the fungal pathogens Candida dubliniensis and Candida albicans.</title>
        <authorList>
            <person name="Jackson A.P."/>
            <person name="Gamble J.A."/>
            <person name="Yeomans T."/>
            <person name="Moran G.P."/>
            <person name="Saunders D."/>
            <person name="Harris D."/>
            <person name="Aslett M."/>
            <person name="Barrell J.F."/>
            <person name="Butler G."/>
            <person name="Citiulo F."/>
            <person name="Coleman D.C."/>
            <person name="de Groot P.W.J."/>
            <person name="Goodwin T.J."/>
            <person name="Quail M.A."/>
            <person name="McQuillan J."/>
            <person name="Munro C.A."/>
            <person name="Pain A."/>
            <person name="Poulter R.T."/>
            <person name="Rajandream M.A."/>
            <person name="Renauld H."/>
            <person name="Spiering M.J."/>
            <person name="Tivey A."/>
            <person name="Gow N.A.R."/>
            <person name="Barrell B."/>
            <person name="Sullivan D.J."/>
            <person name="Berriman M."/>
        </authorList>
    </citation>
    <scope>NUCLEOTIDE SEQUENCE [LARGE SCALE GENOMIC DNA]</scope>
    <source>
        <strain evidence="10">CD36 / ATCC MYA-646 / CBS 7987 / NCPF 3949 / NRRL Y-17841</strain>
    </source>
</reference>
<evidence type="ECO:0000256" key="5">
    <source>
        <dbReference type="ARBA" id="ARBA00024026"/>
    </source>
</evidence>
<dbReference type="Proteomes" id="UP000002605">
    <property type="component" value="Chromosome 5"/>
</dbReference>
<dbReference type="EMBL" id="FM992692">
    <property type="protein sequence ID" value="CAX41741.1"/>
    <property type="molecule type" value="Genomic_DNA"/>
</dbReference>
<evidence type="ECO:0000256" key="3">
    <source>
        <dbReference type="ARBA" id="ARBA00022552"/>
    </source>
</evidence>
<dbReference type="RefSeq" id="XP_002420659.1">
    <property type="nucleotide sequence ID" value="XM_002420614.1"/>
</dbReference>
<keyword evidence="10" id="KW-1185">Reference proteome</keyword>
<evidence type="ECO:0000313" key="10">
    <source>
        <dbReference type="Proteomes" id="UP000002605"/>
    </source>
</evidence>
<name>B9WHU7_CANDC</name>
<dbReference type="eggNOG" id="KOG3165">
    <property type="taxonomic scope" value="Eukaryota"/>
</dbReference>
<dbReference type="InterPro" id="IPR037503">
    <property type="entry name" value="Fcf1_PIN"/>
</dbReference>
<dbReference type="GO" id="GO:0006364">
    <property type="term" value="P:rRNA processing"/>
    <property type="evidence" value="ECO:0007669"/>
    <property type="project" value="UniProtKB-KW"/>
</dbReference>
<dbReference type="GeneID" id="8048248"/>
<gene>
    <name evidence="8" type="ordered locus">Cd36_53640</name>
    <name evidence="9" type="ORF">CD36_53640</name>
</gene>
<dbReference type="CDD" id="cd09864">
    <property type="entry name" value="PIN_Fcf1-like"/>
    <property type="match status" value="1"/>
</dbReference>
<feature type="domain" description="PIN" evidence="7">
    <location>
        <begin position="71"/>
        <end position="170"/>
    </location>
</feature>
<dbReference type="SMART" id="SM00670">
    <property type="entry name" value="PINc"/>
    <property type="match status" value="1"/>
</dbReference>
<dbReference type="GO" id="GO:0042274">
    <property type="term" value="P:ribosomal small subunit biogenesis"/>
    <property type="evidence" value="ECO:0007669"/>
    <property type="project" value="UniProtKB-ARBA"/>
</dbReference>
<proteinExistence type="inferred from homology"/>
<dbReference type="InterPro" id="IPR006984">
    <property type="entry name" value="Fcf1/UTP23"/>
</dbReference>
<dbReference type="CGD" id="CAL0000160540">
    <property type="gene designation" value="Cd36_53640"/>
</dbReference>
<dbReference type="InterPro" id="IPR002716">
    <property type="entry name" value="PIN_dom"/>
</dbReference>
<evidence type="ECO:0000259" key="7">
    <source>
        <dbReference type="SMART" id="SM00670"/>
    </source>
</evidence>
<dbReference type="VEuPathDB" id="FungiDB:CD36_53640"/>
<keyword evidence="2" id="KW-0690">Ribosome biogenesis</keyword>
<evidence type="ECO:0000256" key="6">
    <source>
        <dbReference type="SAM" id="MobiDB-lite"/>
    </source>
</evidence>
<keyword evidence="3" id="KW-0698">rRNA processing</keyword>
<dbReference type="HOGENOM" id="CLU_081098_0_1_1"/>
<dbReference type="SUPFAM" id="SSF88723">
    <property type="entry name" value="PIN domain-like"/>
    <property type="match status" value="1"/>
</dbReference>
<evidence type="ECO:0000313" key="9">
    <source>
        <dbReference type="EMBL" id="CAX41741.1"/>
    </source>
</evidence>
<dbReference type="InterPro" id="IPR029060">
    <property type="entry name" value="PIN-like_dom_sf"/>
</dbReference>
<keyword evidence="4" id="KW-0539">Nucleus</keyword>
<feature type="region of interest" description="Disordered" evidence="6">
    <location>
        <begin position="1"/>
        <end position="48"/>
    </location>
</feature>
<evidence type="ECO:0000313" key="8">
    <source>
        <dbReference type="CGD" id="CAL0000160540"/>
    </source>
</evidence>
<organism evidence="9 10">
    <name type="scientific">Candida dubliniensis (strain CD36 / ATCC MYA-646 / CBS 7987 / NCPF 3949 / NRRL Y-17841)</name>
    <name type="common">Yeast</name>
    <dbReference type="NCBI Taxonomy" id="573826"/>
    <lineage>
        <taxon>Eukaryota</taxon>
        <taxon>Fungi</taxon>
        <taxon>Dikarya</taxon>
        <taxon>Ascomycota</taxon>
        <taxon>Saccharomycotina</taxon>
        <taxon>Pichiomycetes</taxon>
        <taxon>Debaryomycetaceae</taxon>
        <taxon>Candida/Lodderomyces clade</taxon>
        <taxon>Candida</taxon>
    </lineage>
</organism>
<dbReference type="FunFam" id="3.40.50.1010:FF:000004">
    <property type="entry name" value="rRNA-processing protein FCF1 homolog"/>
    <property type="match status" value="1"/>
</dbReference>
<comment type="similarity">
    <text evidence="5">Belongs to the UTP23/FCF1 family. FCF1 subfamily.</text>
</comment>
<dbReference type="KEGG" id="cdu:CD36_53640"/>
<evidence type="ECO:0000256" key="1">
    <source>
        <dbReference type="ARBA" id="ARBA00004604"/>
    </source>
</evidence>
<protein>
    <submittedName>
        <fullName evidence="9">rRNA-processing protein,putative</fullName>
    </submittedName>
</protein>
<dbReference type="PANTHER" id="PTHR12416">
    <property type="entry name" value="RRNA-PROCESSING PROTEIN UTP23 HOMOLOG"/>
    <property type="match status" value="1"/>
</dbReference>
<dbReference type="GO" id="GO:0032040">
    <property type="term" value="C:small-subunit processome"/>
    <property type="evidence" value="ECO:0007669"/>
    <property type="project" value="InterPro"/>
</dbReference>
<sequence>MGKAKKTRKFAAVKRTLNTKKDQRLTQNNNNNNNNNNTTTKKSDDPELTRSIPQVSSALFFKYNESIKPPYQILIDTNFINFSIQKKIDIIRGLMDCLMAKCIPIITDCVIGELEKLGSKYKIALKLAKDPRIQRLKCSHKGIYADDCLVNRVIQHKCYIVATNDADLKRRIRKIPGIPIMSVGGHSYVIERLPDVF</sequence>
<comment type="subcellular location">
    <subcellularLocation>
        <location evidence="1">Nucleus</location>
        <location evidence="1">Nucleolus</location>
    </subcellularLocation>
</comment>
<evidence type="ECO:0000256" key="4">
    <source>
        <dbReference type="ARBA" id="ARBA00023242"/>
    </source>
</evidence>
<dbReference type="AlphaFoldDB" id="B9WHU7"/>
<accession>B9WHU7</accession>
<dbReference type="Gene3D" id="3.40.50.1010">
    <property type="entry name" value="5'-nuclease"/>
    <property type="match status" value="1"/>
</dbReference>
<feature type="compositionally biased region" description="Low complexity" evidence="6">
    <location>
        <begin position="28"/>
        <end position="40"/>
    </location>
</feature>
<evidence type="ECO:0000256" key="2">
    <source>
        <dbReference type="ARBA" id="ARBA00022517"/>
    </source>
</evidence>
<dbReference type="GO" id="GO:0004540">
    <property type="term" value="F:RNA nuclease activity"/>
    <property type="evidence" value="ECO:0007669"/>
    <property type="project" value="UniProtKB-ARBA"/>
</dbReference>
<dbReference type="Pfam" id="PF04900">
    <property type="entry name" value="Fcf1"/>
    <property type="match status" value="1"/>
</dbReference>